<feature type="compositionally biased region" description="Polar residues" evidence="1">
    <location>
        <begin position="65"/>
        <end position="77"/>
    </location>
</feature>
<feature type="region of interest" description="Disordered" evidence="1">
    <location>
        <begin position="65"/>
        <end position="84"/>
    </location>
</feature>
<comment type="caution">
    <text evidence="3">The sequence shown here is derived from an EMBL/GenBank/DDBJ whole genome shotgun (WGS) entry which is preliminary data.</text>
</comment>
<feature type="signal peptide" evidence="2">
    <location>
        <begin position="1"/>
        <end position="27"/>
    </location>
</feature>
<sequence length="84" mass="9129">MATGLNRQPLALTLPLTLSLTPALVLVRNCRWKDNRTLTGNEEMLPGELTHNAQCHSSTVASLSRHQAFSSKQSTPIHTPLPSA</sequence>
<gene>
    <name evidence="3" type="ORF">B0J13DRAFT_555192</name>
</gene>
<evidence type="ECO:0000313" key="3">
    <source>
        <dbReference type="EMBL" id="KAH7144436.1"/>
    </source>
</evidence>
<evidence type="ECO:0000256" key="2">
    <source>
        <dbReference type="SAM" id="SignalP"/>
    </source>
</evidence>
<reference evidence="3" key="1">
    <citation type="journal article" date="2021" name="Nat. Commun.">
        <title>Genetic determinants of endophytism in the Arabidopsis root mycobiome.</title>
        <authorList>
            <person name="Mesny F."/>
            <person name="Miyauchi S."/>
            <person name="Thiergart T."/>
            <person name="Pickel B."/>
            <person name="Atanasova L."/>
            <person name="Karlsson M."/>
            <person name="Huettel B."/>
            <person name="Barry K.W."/>
            <person name="Haridas S."/>
            <person name="Chen C."/>
            <person name="Bauer D."/>
            <person name="Andreopoulos W."/>
            <person name="Pangilinan J."/>
            <person name="LaButti K."/>
            <person name="Riley R."/>
            <person name="Lipzen A."/>
            <person name="Clum A."/>
            <person name="Drula E."/>
            <person name="Henrissat B."/>
            <person name="Kohler A."/>
            <person name="Grigoriev I.V."/>
            <person name="Martin F.M."/>
            <person name="Hacquard S."/>
        </authorList>
    </citation>
    <scope>NUCLEOTIDE SEQUENCE</scope>
    <source>
        <strain evidence="3">MPI-CAGE-AT-0021</strain>
    </source>
</reference>
<accession>A0A9P9J1B6</accession>
<proteinExistence type="predicted"/>
<dbReference type="AlphaFoldDB" id="A0A9P9J1B6"/>
<dbReference type="Proteomes" id="UP000717696">
    <property type="component" value="Unassembled WGS sequence"/>
</dbReference>
<name>A0A9P9J1B6_9HYPO</name>
<organism evidence="3 4">
    <name type="scientific">Dactylonectria estremocensis</name>
    <dbReference type="NCBI Taxonomy" id="1079267"/>
    <lineage>
        <taxon>Eukaryota</taxon>
        <taxon>Fungi</taxon>
        <taxon>Dikarya</taxon>
        <taxon>Ascomycota</taxon>
        <taxon>Pezizomycotina</taxon>
        <taxon>Sordariomycetes</taxon>
        <taxon>Hypocreomycetidae</taxon>
        <taxon>Hypocreales</taxon>
        <taxon>Nectriaceae</taxon>
        <taxon>Dactylonectria</taxon>
    </lineage>
</organism>
<evidence type="ECO:0000313" key="4">
    <source>
        <dbReference type="Proteomes" id="UP000717696"/>
    </source>
</evidence>
<evidence type="ECO:0000256" key="1">
    <source>
        <dbReference type="SAM" id="MobiDB-lite"/>
    </source>
</evidence>
<dbReference type="EMBL" id="JAGMUU010000010">
    <property type="protein sequence ID" value="KAH7144436.1"/>
    <property type="molecule type" value="Genomic_DNA"/>
</dbReference>
<protein>
    <recommendedName>
        <fullName evidence="5">Secreted protein</fullName>
    </recommendedName>
</protein>
<feature type="chain" id="PRO_5040193068" description="Secreted protein" evidence="2">
    <location>
        <begin position="28"/>
        <end position="84"/>
    </location>
</feature>
<keyword evidence="4" id="KW-1185">Reference proteome</keyword>
<keyword evidence="2" id="KW-0732">Signal</keyword>
<evidence type="ECO:0008006" key="5">
    <source>
        <dbReference type="Google" id="ProtNLM"/>
    </source>
</evidence>